<reference evidence="2 3" key="1">
    <citation type="submission" date="2024-08" db="EMBL/GenBank/DDBJ databases">
        <title>Two novel Cytobacillus novel species.</title>
        <authorList>
            <person name="Liu G."/>
        </authorList>
    </citation>
    <scope>NUCLEOTIDE SEQUENCE [LARGE SCALE GENOMIC DNA]</scope>
    <source>
        <strain evidence="2 3">FJAT-54145</strain>
    </source>
</reference>
<dbReference type="RefSeq" id="WP_389358451.1">
    <property type="nucleotide sequence ID" value="NZ_JBIACK010000001.1"/>
</dbReference>
<comment type="caution">
    <text evidence="2">The sequence shown here is derived from an EMBL/GenBank/DDBJ whole genome shotgun (WGS) entry which is preliminary data.</text>
</comment>
<dbReference type="InterPro" id="IPR048147">
    <property type="entry name" value="CBO0543-like"/>
</dbReference>
<evidence type="ECO:0000256" key="1">
    <source>
        <dbReference type="SAM" id="Phobius"/>
    </source>
</evidence>
<name>A0ABW6K6S3_9BACI</name>
<evidence type="ECO:0000313" key="3">
    <source>
        <dbReference type="Proteomes" id="UP001601059"/>
    </source>
</evidence>
<gene>
    <name evidence="2" type="ORF">ACFYKX_04505</name>
</gene>
<keyword evidence="1" id="KW-0472">Membrane</keyword>
<feature type="transmembrane region" description="Helical" evidence="1">
    <location>
        <begin position="91"/>
        <end position="115"/>
    </location>
</feature>
<dbReference type="NCBIfam" id="NF041644">
    <property type="entry name" value="CBO0543_fam"/>
    <property type="match status" value="1"/>
</dbReference>
<feature type="transmembrane region" description="Helical" evidence="1">
    <location>
        <begin position="121"/>
        <end position="139"/>
    </location>
</feature>
<evidence type="ECO:0000313" key="2">
    <source>
        <dbReference type="EMBL" id="MFE8699880.1"/>
    </source>
</evidence>
<sequence length="156" mass="18772">MITILILFAIHYVIRKNRKLLWSQIICIFLLNLQMTTIGDYFLAMPPYDFYDTVDRNSGELMDIFLQNIVYPGTVLFLMDRYKRYRPSKVVFIIVSALILTVLEGISVNFFHLFTYKGWKIYYSFFFYVFTMTVNVLFYEKITCFIEMRQMSKRTT</sequence>
<feature type="transmembrane region" description="Helical" evidence="1">
    <location>
        <begin position="20"/>
        <end position="44"/>
    </location>
</feature>
<proteinExistence type="predicted"/>
<feature type="transmembrane region" description="Helical" evidence="1">
    <location>
        <begin position="64"/>
        <end position="79"/>
    </location>
</feature>
<dbReference type="Proteomes" id="UP001601059">
    <property type="component" value="Unassembled WGS sequence"/>
</dbReference>
<keyword evidence="1" id="KW-0812">Transmembrane</keyword>
<keyword evidence="1" id="KW-1133">Transmembrane helix</keyword>
<organism evidence="2 3">
    <name type="scientific">Cytobacillus spartinae</name>
    <dbReference type="NCBI Taxonomy" id="3299023"/>
    <lineage>
        <taxon>Bacteria</taxon>
        <taxon>Bacillati</taxon>
        <taxon>Bacillota</taxon>
        <taxon>Bacilli</taxon>
        <taxon>Bacillales</taxon>
        <taxon>Bacillaceae</taxon>
        <taxon>Cytobacillus</taxon>
    </lineage>
</organism>
<accession>A0ABW6K6S3</accession>
<dbReference type="EMBL" id="JBIACK010000001">
    <property type="protein sequence ID" value="MFE8699880.1"/>
    <property type="molecule type" value="Genomic_DNA"/>
</dbReference>
<protein>
    <submittedName>
        <fullName evidence="2">CBO0543 family protein</fullName>
    </submittedName>
</protein>
<keyword evidence="3" id="KW-1185">Reference proteome</keyword>